<keyword evidence="10" id="KW-1185">Reference proteome</keyword>
<evidence type="ECO:0000259" key="8">
    <source>
        <dbReference type="PROSITE" id="PS51233"/>
    </source>
</evidence>
<dbReference type="EMBL" id="JAWQEG010001026">
    <property type="protein sequence ID" value="KAK3883085.1"/>
    <property type="molecule type" value="Genomic_DNA"/>
</dbReference>
<dbReference type="InterPro" id="IPR015819">
    <property type="entry name" value="Lipid_transp_b-sht_shell"/>
</dbReference>
<name>A0AAE1G0P1_PETCI</name>
<keyword evidence="1 6" id="KW-0732">Signal</keyword>
<feature type="signal peptide" evidence="6">
    <location>
        <begin position="1"/>
        <end position="18"/>
    </location>
</feature>
<dbReference type="InterPro" id="IPR050733">
    <property type="entry name" value="Vitellogenin/Apolipophorin"/>
</dbReference>
<dbReference type="InterPro" id="IPR015255">
    <property type="entry name" value="Vitellinogen_open_b-sht"/>
</dbReference>
<feature type="domain" description="VWFD" evidence="8">
    <location>
        <begin position="2315"/>
        <end position="2478"/>
    </location>
</feature>
<dbReference type="GO" id="GO:0005319">
    <property type="term" value="F:lipid transporter activity"/>
    <property type="evidence" value="ECO:0007669"/>
    <property type="project" value="InterPro"/>
</dbReference>
<gene>
    <name evidence="9" type="ORF">Pcinc_012579</name>
</gene>
<evidence type="ECO:0008006" key="11">
    <source>
        <dbReference type="Google" id="ProtNLM"/>
    </source>
</evidence>
<dbReference type="SMART" id="SM01169">
    <property type="entry name" value="DUF1943"/>
    <property type="match status" value="1"/>
</dbReference>
<dbReference type="Proteomes" id="UP001286313">
    <property type="component" value="Unassembled WGS sequence"/>
</dbReference>
<dbReference type="GO" id="GO:0045735">
    <property type="term" value="F:nutrient reservoir activity"/>
    <property type="evidence" value="ECO:0007669"/>
    <property type="project" value="UniProtKB-KW"/>
</dbReference>
<keyword evidence="3" id="KW-1015">Disulfide bond</keyword>
<dbReference type="InterPro" id="IPR015817">
    <property type="entry name" value="Vitellinogen_open_b-sht_sub1"/>
</dbReference>
<keyword evidence="2" id="KW-0758">Storage protein</keyword>
<dbReference type="InterPro" id="IPR015816">
    <property type="entry name" value="Vitellinogen_b-sht_N"/>
</dbReference>
<evidence type="ECO:0000256" key="2">
    <source>
        <dbReference type="ARBA" id="ARBA00022761"/>
    </source>
</evidence>
<evidence type="ECO:0000256" key="1">
    <source>
        <dbReference type="ARBA" id="ARBA00022729"/>
    </source>
</evidence>
<dbReference type="SMART" id="SM00216">
    <property type="entry name" value="VWD"/>
    <property type="match status" value="1"/>
</dbReference>
<sequence>MTTYTVLLVLTLVAAAPAAPWGEGSTTRCSNECTIAASKLSYILGKTYSYSYTGKSKVELKGVEGGVSEIDWQKQVQLTMISPCDMAITIKSSQSGPDDMFLQKYPLVAAVSGDGRIHHVCSHPNDESWSINIKKGIASIFQNSLPSFSTIRAPQNLTEMDVIGNCSTKYQVEGEGSHFVVTKEKNHRQCQQRYYSPSETHVPWLKAPLPIQESWSKCTQEISNGIYTSVKCEDVNVVKPMYGSYKFVRAMQESELKYQSVSDSQPEALSTLSQVQPVIKSLNYDYQVPQKEESLAPQLEQSLNNICHRTKDVLERNTARLMAETLHLMRRVPHTTLPQILQKIRSKQICPDNPKLETLFLDAVAFSQEAGSVKVMVDEIVSGRATGGRTALYTAAFYILPRPCIHAVSALQPLFESENPPAITKLAAASMVHLYCRHNRRCYEETPVRNVAQALSNKVQSQCSSSNPRPALTTLKALGNMGVITPEVARSVITCMETETPNINVRVAAAQAFRLAQCHPQSTKQLINYAVDPVKNTEVRISAYLAAIRCVEQEDIEQIITHISTQPNTQVRGFILSHLTNLQQSDGPEKQHLRYMLTNHTLPTNFEADLRKYSRNIDLSYWAPTLGVGAGLESNIVYSPGSFVPRFLGLNLTAALDGIPLNIGELGARIQGLEPILAQAFGPGGYLQTSSYEKMVQDTLEFIQKNWQTIVQEWQNLRQRRSTDESLLSNILSYGDRPLWAEADMFARFMGQEISFASLAGDLRHFDGVRFIKDLVEQVREMLPDPHNMNLESARIAHINVDYYFPTIHGSPLKLQLNTTAVAALKMQGNLPSLFSGWPRGNNMVNITPSFSLETNGFVGYDPHLMKNGLKTNTTVSSVNGVVIKVSSTSDRELQVELDLPTKMEIINMESETFLMKRRSGQPETKTNPSSMSDVRFNTRSCNSNFESILGLKICYDIDVPNIIRSNSLPLVSRPVKTNLYLENVEAGLQGYKMTMLMQQEGGKKSWTGKLSTKGGVSSVREAQVHAEYIKEQGGMHTTLVKVDTPTIKTKVEGRFVNQENHKTIEAYTEVSTHSESMSKGIKIDLKRSSPSSGSGREYDVQVYHSQSQQFSPNSVIFEAKYKQENRDPKMDLEFTTSTKNAFRNYIPFHLHVGGEVEFMTRYRLPVPTKLQKFELHGNLKSWKVESLVSNSGGSGQYSSSFKVSHNSQDLVSVKATTGMQGSLGVDLVLTSSVVGSIGSASYKAENKMEYSQSKKVMSGHIVRQSDNLKIVDIDTSLQLGQQFDANFIIESQVISEGIKFEAKAAGQGGPQYSVKVGLTHGGRSILLIQGPVTVDISPRNTKFQSDLTINSDKRLATTFINQDNKQVVSVRLEKQQQPIMVIEWNIKSGSSQGSKINSRFLLPRIIDTSMDVMITENVIHISTNNLLVPNTDLARRVKAFTDINLDSKQWQGAFAWDADKDQSKKASIQAQVIQYSPNPMKVVIQSEVVLCGENYRVKVDLQPNTIFTQQQGQGSVHVEVTTPSHQTHAVDTQVNLQMRPSYFMVDSRFNYKSASNRQYKLTSRLNWEKISGPYGFKVDSEFGYTPPEGQQKSLTFLTSHQNSPQERLIEIKTTAKVPSLNHPLMTQLKVTNQDYSYKIKLDTVVNQPATMFNWQLEALPEGGIKTFDTAVDVKAIRDLLQEVMRMMGSGNTINMNYSSQRSTFRSRYHSPETSTHTVLIQSPSRTMEGEAKYSPSEVSLQFYPDRDMTSTKYEVSARSSPTYYGTKYEGRVSHPSMNKEMAIQMEYSSSGSGMQGTFELDVFPDTADKLTGSLSSNLIANNTIRVEADLQTRLMQIRPRVSVEFGWSPHTKAIEFRFHKTPSSPSSFTLSAKSDNITQREVAMALRVISEGTPVLDLSGVIKSKMVPHCNGYLVDAKVHTSLIGNIEILSEVCKPLFIKVVTKRPEADKIYITKLGVQLPHTAEVSISEADRLHFNKRPLFMTGAELVTPYRLKTKFAYDTEELRVTKDFVMEQTNRVVEGSRSWARAVYDNLEQQARQKGIHFPDPQLAKIMEDIKQDCSQIYQEVKNEMVCPMWDVIQEYLEGSTATYIKQIISWFKSANTEIREAYKTNIKRVCHHVIMEFRGITETITQGLTQVGRWVQTGQEPEMLQRYIQYLQECSITEVLRREVLQPLQSQYPEQYTAAEEIVEKIKDNLRQDIEKGRQYLVKFPATNVYITKMVNVMSNVEEMCEQMCRYLTSVFLRIVSGTEYENGLFMVTIPLYRPVYSLTQALMAVVKKPQMVGLAATPFTSLSDCVNRWLPPRNILPPLNGTAFVTGDTELVTFDGVVLRVPRSRCKIILTSIPGWARLSMSHPQPTSPPEITFQAGQAHASVSPDFTVKLNGQTVSGEKTVSPITVKVMPHQVTVETPVIGINIMKQEHVLRVNVSGWAFNHTKGLLGSYDGELANDWHTPSGRNASSPQELVRSWQENSSCPTPAIVPPTIPVKRYIECQLLFFIMKGCEPVVNQRPFLEQCYTGPSACEGAKAYHEACATQHIAFPFPIPC</sequence>
<dbReference type="Pfam" id="PF09172">
    <property type="entry name" value="Vit_open_b-sht"/>
    <property type="match status" value="1"/>
</dbReference>
<protein>
    <recommendedName>
        <fullName evidence="11">Vitellogenin</fullName>
    </recommendedName>
</protein>
<reference evidence="9" key="1">
    <citation type="submission" date="2023-10" db="EMBL/GenBank/DDBJ databases">
        <title>Genome assemblies of two species of porcelain crab, Petrolisthes cinctipes and Petrolisthes manimaculis (Anomura: Porcellanidae).</title>
        <authorList>
            <person name="Angst P."/>
        </authorList>
    </citation>
    <scope>NUCLEOTIDE SEQUENCE</scope>
    <source>
        <strain evidence="9">PB745_01</strain>
        <tissue evidence="9">Gill</tissue>
    </source>
</reference>
<dbReference type="Pfam" id="PF00094">
    <property type="entry name" value="VWD"/>
    <property type="match status" value="1"/>
</dbReference>
<keyword evidence="4" id="KW-0325">Glycoprotein</keyword>
<dbReference type="SUPFAM" id="SSF48431">
    <property type="entry name" value="Lipovitellin-phosvitin complex, superhelical domain"/>
    <property type="match status" value="1"/>
</dbReference>
<accession>A0AAE1G0P1</accession>
<comment type="caution">
    <text evidence="9">The sequence shown here is derived from an EMBL/GenBank/DDBJ whole genome shotgun (WGS) entry which is preliminary data.</text>
</comment>
<dbReference type="InterPro" id="IPR011030">
    <property type="entry name" value="Lipovitellin_superhlx_dom"/>
</dbReference>
<dbReference type="Pfam" id="PF01347">
    <property type="entry name" value="Vitellogenin_N"/>
    <property type="match status" value="1"/>
</dbReference>
<dbReference type="Gene3D" id="2.20.80.10">
    <property type="entry name" value="Lipovitellin-phosvitin complex, chain A, domain 4"/>
    <property type="match status" value="1"/>
</dbReference>
<dbReference type="Gene3D" id="1.25.10.20">
    <property type="entry name" value="Vitellinogen, superhelical"/>
    <property type="match status" value="1"/>
</dbReference>
<dbReference type="Gene3D" id="2.30.230.10">
    <property type="entry name" value="Lipovitellin, beta-sheet shell regions, chain A"/>
    <property type="match status" value="1"/>
</dbReference>
<dbReference type="SUPFAM" id="SSF56968">
    <property type="entry name" value="Lipovitellin-phosvitin complex, beta-sheet shell regions"/>
    <property type="match status" value="2"/>
</dbReference>
<dbReference type="Gene3D" id="2.20.50.20">
    <property type="entry name" value="Lipovitellin. Chain A, domain 3"/>
    <property type="match status" value="1"/>
</dbReference>
<proteinExistence type="predicted"/>
<evidence type="ECO:0000259" key="7">
    <source>
        <dbReference type="PROSITE" id="PS51211"/>
    </source>
</evidence>
<evidence type="ECO:0000256" key="4">
    <source>
        <dbReference type="ARBA" id="ARBA00023180"/>
    </source>
</evidence>
<dbReference type="PANTHER" id="PTHR23345">
    <property type="entry name" value="VITELLOGENIN-RELATED"/>
    <property type="match status" value="1"/>
</dbReference>
<dbReference type="InterPro" id="IPR001747">
    <property type="entry name" value="Vitellogenin_N"/>
</dbReference>
<evidence type="ECO:0000313" key="9">
    <source>
        <dbReference type="EMBL" id="KAK3883085.1"/>
    </source>
</evidence>
<dbReference type="PROSITE" id="PS51233">
    <property type="entry name" value="VWFD"/>
    <property type="match status" value="1"/>
</dbReference>
<comment type="caution">
    <text evidence="5">Lacks conserved residue(s) required for the propagation of feature annotation.</text>
</comment>
<feature type="chain" id="PRO_5042011922" description="Vitellogenin" evidence="6">
    <location>
        <begin position="19"/>
        <end position="2548"/>
    </location>
</feature>
<dbReference type="PROSITE" id="PS51211">
    <property type="entry name" value="VITELLOGENIN"/>
    <property type="match status" value="1"/>
</dbReference>
<evidence type="ECO:0000313" key="10">
    <source>
        <dbReference type="Proteomes" id="UP001286313"/>
    </source>
</evidence>
<feature type="domain" description="Vitellogenin" evidence="7">
    <location>
        <begin position="42"/>
        <end position="648"/>
    </location>
</feature>
<evidence type="ECO:0000256" key="3">
    <source>
        <dbReference type="ARBA" id="ARBA00023157"/>
    </source>
</evidence>
<evidence type="ECO:0000256" key="5">
    <source>
        <dbReference type="PROSITE-ProRule" id="PRU00557"/>
    </source>
</evidence>
<organism evidence="9 10">
    <name type="scientific">Petrolisthes cinctipes</name>
    <name type="common">Flat porcelain crab</name>
    <dbReference type="NCBI Taxonomy" id="88211"/>
    <lineage>
        <taxon>Eukaryota</taxon>
        <taxon>Metazoa</taxon>
        <taxon>Ecdysozoa</taxon>
        <taxon>Arthropoda</taxon>
        <taxon>Crustacea</taxon>
        <taxon>Multicrustacea</taxon>
        <taxon>Malacostraca</taxon>
        <taxon>Eumalacostraca</taxon>
        <taxon>Eucarida</taxon>
        <taxon>Decapoda</taxon>
        <taxon>Pleocyemata</taxon>
        <taxon>Anomura</taxon>
        <taxon>Galatheoidea</taxon>
        <taxon>Porcellanidae</taxon>
        <taxon>Petrolisthes</taxon>
    </lineage>
</organism>
<dbReference type="InterPro" id="IPR001846">
    <property type="entry name" value="VWF_type-D"/>
</dbReference>
<evidence type="ECO:0000256" key="6">
    <source>
        <dbReference type="SAM" id="SignalP"/>
    </source>
</evidence>
<dbReference type="SMART" id="SM00638">
    <property type="entry name" value="LPD_N"/>
    <property type="match status" value="1"/>
</dbReference>
<dbReference type="PANTHER" id="PTHR23345:SF15">
    <property type="entry name" value="VITELLOGENIN 1-RELATED"/>
    <property type="match status" value="1"/>
</dbReference>